<proteinExistence type="predicted"/>
<dbReference type="Gene3D" id="1.10.3210.10">
    <property type="entry name" value="Hypothetical protein af1432"/>
    <property type="match status" value="1"/>
</dbReference>
<keyword evidence="3" id="KW-1185">Reference proteome</keyword>
<dbReference type="RefSeq" id="WP_379787903.1">
    <property type="nucleotide sequence ID" value="NZ_JBHSHL010000014.1"/>
</dbReference>
<comment type="caution">
    <text evidence="2">The sequence shown here is derived from an EMBL/GenBank/DDBJ whole genome shotgun (WGS) entry which is preliminary data.</text>
</comment>
<evidence type="ECO:0000313" key="2">
    <source>
        <dbReference type="EMBL" id="MFC4804397.1"/>
    </source>
</evidence>
<dbReference type="EMBL" id="JBHSHL010000014">
    <property type="protein sequence ID" value="MFC4804397.1"/>
    <property type="molecule type" value="Genomic_DNA"/>
</dbReference>
<gene>
    <name evidence="2" type="ORF">ACFO4R_04810</name>
</gene>
<dbReference type="PANTHER" id="PTHR38659">
    <property type="entry name" value="METAL-DEPENDENT PHOSPHOHYDROLASE"/>
    <property type="match status" value="1"/>
</dbReference>
<dbReference type="CDD" id="cd00077">
    <property type="entry name" value="HDc"/>
    <property type="match status" value="1"/>
</dbReference>
<feature type="domain" description="HD" evidence="1">
    <location>
        <begin position="23"/>
        <end position="91"/>
    </location>
</feature>
<dbReference type="NCBIfam" id="TIGR00277">
    <property type="entry name" value="HDIG"/>
    <property type="match status" value="1"/>
</dbReference>
<dbReference type="Proteomes" id="UP001595916">
    <property type="component" value="Unassembled WGS sequence"/>
</dbReference>
<organism evidence="2 3">
    <name type="scientific">Filifactor villosus</name>
    <dbReference type="NCBI Taxonomy" id="29374"/>
    <lineage>
        <taxon>Bacteria</taxon>
        <taxon>Bacillati</taxon>
        <taxon>Bacillota</taxon>
        <taxon>Clostridia</taxon>
        <taxon>Peptostreptococcales</taxon>
        <taxon>Filifactoraceae</taxon>
        <taxon>Filifactor</taxon>
    </lineage>
</organism>
<dbReference type="InterPro" id="IPR006674">
    <property type="entry name" value="HD_domain"/>
</dbReference>
<dbReference type="Pfam" id="PF01966">
    <property type="entry name" value="HD"/>
    <property type="match status" value="1"/>
</dbReference>
<accession>A0ABV9QKY9</accession>
<dbReference type="SUPFAM" id="SSF109604">
    <property type="entry name" value="HD-domain/PDEase-like"/>
    <property type="match status" value="1"/>
</dbReference>
<evidence type="ECO:0000259" key="1">
    <source>
        <dbReference type="Pfam" id="PF01966"/>
    </source>
</evidence>
<dbReference type="InterPro" id="IPR006675">
    <property type="entry name" value="HDIG_dom"/>
</dbReference>
<evidence type="ECO:0000313" key="3">
    <source>
        <dbReference type="Proteomes" id="UP001595916"/>
    </source>
</evidence>
<dbReference type="PANTHER" id="PTHR38659:SF2">
    <property type="entry name" value="HDIG DOMAIN PROTEIN"/>
    <property type="match status" value="1"/>
</dbReference>
<reference evidence="3" key="1">
    <citation type="journal article" date="2019" name="Int. J. Syst. Evol. Microbiol.">
        <title>The Global Catalogue of Microorganisms (GCM) 10K type strain sequencing project: providing services to taxonomists for standard genome sequencing and annotation.</title>
        <authorList>
            <consortium name="The Broad Institute Genomics Platform"/>
            <consortium name="The Broad Institute Genome Sequencing Center for Infectious Disease"/>
            <person name="Wu L."/>
            <person name="Ma J."/>
        </authorList>
    </citation>
    <scope>NUCLEOTIDE SEQUENCE [LARGE SCALE GENOMIC DNA]</scope>
    <source>
        <strain evidence="3">CCUG 46385</strain>
    </source>
</reference>
<dbReference type="InterPro" id="IPR003607">
    <property type="entry name" value="HD/PDEase_dom"/>
</dbReference>
<protein>
    <submittedName>
        <fullName evidence="2">HD domain-containing protein</fullName>
    </submittedName>
</protein>
<sequence>MSITREKAWDVFCKYNETLSLRNHALAVEGVMRFLADQEGEDIEKWGMVGLLHDIDYEKFPEQHCVKAVELLKAEGFPEDIIHAVISHGWDSCTDVMPQEKMEWILYTIDELTGLIGAAALMRPSKSVIDIEVKSVKKKFKDKKFAAGVDRNIILLGCEKLGWELDEAIEKTISGMRTVADDIGLGLEVQV</sequence>
<name>A0ABV9QKY9_9FIRM</name>